<comment type="caution">
    <text evidence="1">The sequence shown here is derived from an EMBL/GenBank/DDBJ whole genome shotgun (WGS) entry which is preliminary data.</text>
</comment>
<name>A0ABT9JT69_9PROT</name>
<dbReference type="EMBL" id="JAVCAP010000012">
    <property type="protein sequence ID" value="MDP8567310.1"/>
    <property type="molecule type" value="Genomic_DNA"/>
</dbReference>
<dbReference type="Proteomes" id="UP001225906">
    <property type="component" value="Unassembled WGS sequence"/>
</dbReference>
<protein>
    <submittedName>
        <fullName evidence="1">DUF4089 domain-containing protein</fullName>
    </submittedName>
</protein>
<reference evidence="2" key="1">
    <citation type="journal article" date="2019" name="Int. J. Syst. Evol. Microbiol.">
        <title>The Global Catalogue of Microorganisms (GCM) 10K type strain sequencing project: providing services to taxonomists for standard genome sequencing and annotation.</title>
        <authorList>
            <consortium name="The Broad Institute Genomics Platform"/>
            <consortium name="The Broad Institute Genome Sequencing Center for Infectious Disease"/>
            <person name="Wu L."/>
            <person name="Ma J."/>
        </authorList>
    </citation>
    <scope>NUCLEOTIDE SEQUENCE [LARGE SCALE GENOMIC DNA]</scope>
    <source>
        <strain evidence="2">VKM B-3159</strain>
    </source>
</reference>
<gene>
    <name evidence="1" type="ORF">Q9291_05575</name>
</gene>
<sequence length="66" mass="7509">MSHSPLPDAEITPALVARLLQLQDITLNQADLLHTTEHVQLLHSHAARVMRWSLDEHIEPAPEFRP</sequence>
<proteinExistence type="predicted"/>
<dbReference type="RefSeq" id="WP_306389038.1">
    <property type="nucleotide sequence ID" value="NZ_JAVCAP010000012.1"/>
</dbReference>
<keyword evidence="2" id="KW-1185">Reference proteome</keyword>
<organism evidence="1 2">
    <name type="scientific">Methylophilus aquaticus</name>
    <dbReference type="NCBI Taxonomy" id="1971610"/>
    <lineage>
        <taxon>Bacteria</taxon>
        <taxon>Pseudomonadati</taxon>
        <taxon>Pseudomonadota</taxon>
        <taxon>Betaproteobacteria</taxon>
        <taxon>Nitrosomonadales</taxon>
        <taxon>Methylophilaceae</taxon>
        <taxon>Methylophilus</taxon>
    </lineage>
</organism>
<accession>A0ABT9JT69</accession>
<evidence type="ECO:0000313" key="2">
    <source>
        <dbReference type="Proteomes" id="UP001225906"/>
    </source>
</evidence>
<evidence type="ECO:0000313" key="1">
    <source>
        <dbReference type="EMBL" id="MDP8567310.1"/>
    </source>
</evidence>